<evidence type="ECO:0000313" key="3">
    <source>
        <dbReference type="EMBL" id="KAF4659885.1"/>
    </source>
</evidence>
<keyword evidence="4" id="KW-1185">Reference proteome</keyword>
<evidence type="ECO:0000313" key="4">
    <source>
        <dbReference type="Proteomes" id="UP000591131"/>
    </source>
</evidence>
<feature type="compositionally biased region" description="Basic residues" evidence="1">
    <location>
        <begin position="1"/>
        <end position="10"/>
    </location>
</feature>
<dbReference type="Gene3D" id="1.10.238.10">
    <property type="entry name" value="EF-hand"/>
    <property type="match status" value="1"/>
</dbReference>
<dbReference type="OrthoDB" id="413688at2759"/>
<dbReference type="PROSITE" id="PS50222">
    <property type="entry name" value="EF_HAND_2"/>
    <property type="match status" value="1"/>
</dbReference>
<evidence type="ECO:0000259" key="2">
    <source>
        <dbReference type="PROSITE" id="PS50222"/>
    </source>
</evidence>
<dbReference type="AlphaFoldDB" id="A0A7J6LKU3"/>
<dbReference type="GO" id="GO:0005509">
    <property type="term" value="F:calcium ion binding"/>
    <property type="evidence" value="ECO:0007669"/>
    <property type="project" value="InterPro"/>
</dbReference>
<feature type="domain" description="EF-hand" evidence="2">
    <location>
        <begin position="40"/>
        <end position="75"/>
    </location>
</feature>
<feature type="region of interest" description="Disordered" evidence="1">
    <location>
        <begin position="1"/>
        <end position="35"/>
    </location>
</feature>
<dbReference type="InterPro" id="IPR011992">
    <property type="entry name" value="EF-hand-dom_pair"/>
</dbReference>
<gene>
    <name evidence="3" type="ORF">FOL47_007391</name>
</gene>
<dbReference type="InterPro" id="IPR002048">
    <property type="entry name" value="EF_hand_dom"/>
</dbReference>
<name>A0A7J6LKU3_PERCH</name>
<dbReference type="SUPFAM" id="SSF47473">
    <property type="entry name" value="EF-hand"/>
    <property type="match status" value="1"/>
</dbReference>
<organism evidence="3 4">
    <name type="scientific">Perkinsus chesapeaki</name>
    <name type="common">Clam parasite</name>
    <name type="synonym">Perkinsus andrewsi</name>
    <dbReference type="NCBI Taxonomy" id="330153"/>
    <lineage>
        <taxon>Eukaryota</taxon>
        <taxon>Sar</taxon>
        <taxon>Alveolata</taxon>
        <taxon>Perkinsozoa</taxon>
        <taxon>Perkinsea</taxon>
        <taxon>Perkinsida</taxon>
        <taxon>Perkinsidae</taxon>
        <taxon>Perkinsus</taxon>
    </lineage>
</organism>
<comment type="caution">
    <text evidence="3">The sequence shown here is derived from an EMBL/GenBank/DDBJ whole genome shotgun (WGS) entry which is preliminary data.</text>
</comment>
<proteinExistence type="predicted"/>
<accession>A0A7J6LKU3</accession>
<dbReference type="Proteomes" id="UP000591131">
    <property type="component" value="Unassembled WGS sequence"/>
</dbReference>
<sequence length="218" mass="24452">MTDNKRKHGSSKSGLKGRTYGAHKWHMTHPPPGSSTFVQERFKEMKLAFELSDEDHDGYLTKAQAADWFRIVGFCMTTSAIDNLILSRIVTNHNFNKFNFREILQAADKSQKLHGFDLDTVNDALNALSTPKASASYSPTLPSGRVARSRLREALTTFGEEPLTEEEFDLLMKILGVGESDFPSNHLDQRRLSEQIVGILDGSTKVDNESLEGHDILR</sequence>
<protein>
    <recommendedName>
        <fullName evidence="2">EF-hand domain-containing protein</fullName>
    </recommendedName>
</protein>
<reference evidence="3 4" key="1">
    <citation type="submission" date="2020-04" db="EMBL/GenBank/DDBJ databases">
        <title>Perkinsus chesapeaki whole genome sequence.</title>
        <authorList>
            <person name="Bogema D.R."/>
        </authorList>
    </citation>
    <scope>NUCLEOTIDE SEQUENCE [LARGE SCALE GENOMIC DNA]</scope>
    <source>
        <strain evidence="3">ATCC PRA-425</strain>
    </source>
</reference>
<evidence type="ECO:0000256" key="1">
    <source>
        <dbReference type="SAM" id="MobiDB-lite"/>
    </source>
</evidence>
<dbReference type="EMBL" id="JAAPAO010000435">
    <property type="protein sequence ID" value="KAF4659885.1"/>
    <property type="molecule type" value="Genomic_DNA"/>
</dbReference>